<accession>A0A9W6K1G9</accession>
<dbReference type="InterPro" id="IPR050622">
    <property type="entry name" value="CPA3_antiporter_subunitB"/>
</dbReference>
<evidence type="ECO:0000259" key="9">
    <source>
        <dbReference type="Pfam" id="PF13244"/>
    </source>
</evidence>
<proteinExistence type="inferred from homology"/>
<feature type="transmembrane region" description="Helical" evidence="7">
    <location>
        <begin position="52"/>
        <end position="71"/>
    </location>
</feature>
<evidence type="ECO:0000256" key="5">
    <source>
        <dbReference type="ARBA" id="ARBA00022989"/>
    </source>
</evidence>
<evidence type="ECO:0000256" key="1">
    <source>
        <dbReference type="ARBA" id="ARBA00004651"/>
    </source>
</evidence>
<dbReference type="Pfam" id="PF04039">
    <property type="entry name" value="MnhB"/>
    <property type="match status" value="1"/>
</dbReference>
<comment type="similarity">
    <text evidence="2">Belongs to the CPA3 antiporters (TC 2.A.63) subunit B family.</text>
</comment>
<reference evidence="10" key="1">
    <citation type="journal article" date="2014" name="Int. J. Syst. Evol. Microbiol.">
        <title>Complete genome sequence of Corynebacterium casei LMG S-19264T (=DSM 44701T), isolated from a smear-ripened cheese.</title>
        <authorList>
            <consortium name="US DOE Joint Genome Institute (JGI-PGF)"/>
            <person name="Walter F."/>
            <person name="Albersmeier A."/>
            <person name="Kalinowski J."/>
            <person name="Ruckert C."/>
        </authorList>
    </citation>
    <scope>NUCLEOTIDE SEQUENCE</scope>
    <source>
        <strain evidence="10">VKM B-2789</strain>
    </source>
</reference>
<evidence type="ECO:0000256" key="2">
    <source>
        <dbReference type="ARBA" id="ARBA00009425"/>
    </source>
</evidence>
<keyword evidence="3" id="KW-1003">Cell membrane</keyword>
<dbReference type="PANTHER" id="PTHR33932:SF4">
    <property type="entry name" value="NA(+)_H(+) ANTIPORTER SUBUNIT B"/>
    <property type="match status" value="1"/>
</dbReference>
<organism evidence="10 11">
    <name type="scientific">Ancylobacter defluvii</name>
    <dbReference type="NCBI Taxonomy" id="1282440"/>
    <lineage>
        <taxon>Bacteria</taxon>
        <taxon>Pseudomonadati</taxon>
        <taxon>Pseudomonadota</taxon>
        <taxon>Alphaproteobacteria</taxon>
        <taxon>Hyphomicrobiales</taxon>
        <taxon>Xanthobacteraceae</taxon>
        <taxon>Ancylobacter</taxon>
    </lineage>
</organism>
<evidence type="ECO:0000313" key="11">
    <source>
        <dbReference type="Proteomes" id="UP001143330"/>
    </source>
</evidence>
<dbReference type="Pfam" id="PF13244">
    <property type="entry name" value="MbhD"/>
    <property type="match status" value="1"/>
</dbReference>
<evidence type="ECO:0000313" key="10">
    <source>
        <dbReference type="EMBL" id="GLK86496.1"/>
    </source>
</evidence>
<dbReference type="PANTHER" id="PTHR33932">
    <property type="entry name" value="NA(+)/H(+) ANTIPORTER SUBUNIT B"/>
    <property type="match status" value="1"/>
</dbReference>
<sequence>MNELLALALAFPLVLGALFIVLAASTRAALFGFFAFGLFLALAWVELEAIDVALTEAAIGGGATGLLLLRLNARMRRTVSLGQPAGPQLRIVAGLLAVLVTLVLGALLLALPDPAPSLAAATVEPLPTLGISNPITAVLIAYRALDTLLEIAVLLIAVVGIRVMGAERGWAGRPVPWPAAEPSPALVFLARLLVPAGLVFAVYLFWVGADAPGGKFQASTLVAALWLLAIMAGLAPAPRTGGGWTGIALAVGPLAFIAAGAIGLAATGSFLAWPEPVAKPMIVVVELALAASVVVALVMLVAGPPEPEAGR</sequence>
<feature type="transmembrane region" description="Helical" evidence="7">
    <location>
        <begin position="247"/>
        <end position="273"/>
    </location>
</feature>
<keyword evidence="6 7" id="KW-0472">Membrane</keyword>
<evidence type="ECO:0000259" key="8">
    <source>
        <dbReference type="Pfam" id="PF04039"/>
    </source>
</evidence>
<evidence type="ECO:0000256" key="4">
    <source>
        <dbReference type="ARBA" id="ARBA00022692"/>
    </source>
</evidence>
<keyword evidence="4 7" id="KW-0812">Transmembrane</keyword>
<dbReference type="EMBL" id="BSFM01000021">
    <property type="protein sequence ID" value="GLK86496.1"/>
    <property type="molecule type" value="Genomic_DNA"/>
</dbReference>
<keyword evidence="5 7" id="KW-1133">Transmembrane helix</keyword>
<gene>
    <name evidence="10" type="ORF">GCM10017653_45660</name>
</gene>
<dbReference type="InterPro" id="IPR007182">
    <property type="entry name" value="MnhB"/>
</dbReference>
<feature type="domain" description="MrpA C-terminal/MbhD" evidence="9">
    <location>
        <begin position="13"/>
        <end position="76"/>
    </location>
</feature>
<evidence type="ECO:0000256" key="7">
    <source>
        <dbReference type="SAM" id="Phobius"/>
    </source>
</evidence>
<protein>
    <submittedName>
        <fullName evidence="10">Sodium:proton antiporter</fullName>
    </submittedName>
</protein>
<dbReference type="AlphaFoldDB" id="A0A9W6K1G9"/>
<dbReference type="GO" id="GO:0005886">
    <property type="term" value="C:plasma membrane"/>
    <property type="evidence" value="ECO:0007669"/>
    <property type="project" value="UniProtKB-SubCell"/>
</dbReference>
<feature type="transmembrane region" description="Helical" evidence="7">
    <location>
        <begin position="280"/>
        <end position="302"/>
    </location>
</feature>
<name>A0A9W6K1G9_9HYPH</name>
<evidence type="ECO:0000256" key="6">
    <source>
        <dbReference type="ARBA" id="ARBA00023136"/>
    </source>
</evidence>
<dbReference type="Proteomes" id="UP001143330">
    <property type="component" value="Unassembled WGS sequence"/>
</dbReference>
<feature type="transmembrane region" description="Helical" evidence="7">
    <location>
        <begin position="148"/>
        <end position="165"/>
    </location>
</feature>
<comment type="caution">
    <text evidence="10">The sequence shown here is derived from an EMBL/GenBank/DDBJ whole genome shotgun (WGS) entry which is preliminary data.</text>
</comment>
<feature type="transmembrane region" description="Helical" evidence="7">
    <location>
        <begin position="185"/>
        <end position="206"/>
    </location>
</feature>
<dbReference type="RefSeq" id="WP_213363555.1">
    <property type="nucleotide sequence ID" value="NZ_BSFM01000021.1"/>
</dbReference>
<comment type="subcellular location">
    <subcellularLocation>
        <location evidence="1">Cell membrane</location>
        <topology evidence="1">Multi-pass membrane protein</topology>
    </subcellularLocation>
</comment>
<keyword evidence="11" id="KW-1185">Reference proteome</keyword>
<feature type="domain" description="Na+/H+ antiporter MnhB subunit-related protein" evidence="8">
    <location>
        <begin position="188"/>
        <end position="299"/>
    </location>
</feature>
<reference evidence="10" key="2">
    <citation type="submission" date="2023-01" db="EMBL/GenBank/DDBJ databases">
        <authorList>
            <person name="Sun Q."/>
            <person name="Evtushenko L."/>
        </authorList>
    </citation>
    <scope>NUCLEOTIDE SEQUENCE</scope>
    <source>
        <strain evidence="10">VKM B-2789</strain>
    </source>
</reference>
<dbReference type="InterPro" id="IPR025383">
    <property type="entry name" value="MrpA_C/MbhD"/>
</dbReference>
<evidence type="ECO:0000256" key="3">
    <source>
        <dbReference type="ARBA" id="ARBA00022475"/>
    </source>
</evidence>
<feature type="transmembrane region" description="Helical" evidence="7">
    <location>
        <begin position="91"/>
        <end position="111"/>
    </location>
</feature>
<feature type="transmembrane region" description="Helical" evidence="7">
    <location>
        <begin position="218"/>
        <end position="235"/>
    </location>
</feature>